<dbReference type="Ensembl" id="ENSMPUT00000006346.1">
    <property type="protein sequence ID" value="ENSMPUP00000006237.1"/>
    <property type="gene ID" value="ENSMPUG00000006291.1"/>
</dbReference>
<evidence type="ECO:0000256" key="1">
    <source>
        <dbReference type="SAM" id="MobiDB-lite"/>
    </source>
</evidence>
<dbReference type="EMBL" id="AEYP01070400">
    <property type="status" value="NOT_ANNOTATED_CDS"/>
    <property type="molecule type" value="Genomic_DNA"/>
</dbReference>
<feature type="compositionally biased region" description="Low complexity" evidence="1">
    <location>
        <begin position="71"/>
        <end position="80"/>
    </location>
</feature>
<dbReference type="HOGENOM" id="CLU_871425_0_0_1"/>
<feature type="region of interest" description="Disordered" evidence="1">
    <location>
        <begin position="49"/>
        <end position="80"/>
    </location>
</feature>
<feature type="region of interest" description="Disordered" evidence="1">
    <location>
        <begin position="218"/>
        <end position="239"/>
    </location>
</feature>
<organism evidence="2">
    <name type="scientific">Mustela putorius furo</name>
    <name type="common">European domestic ferret</name>
    <name type="synonym">Mustela furo</name>
    <dbReference type="NCBI Taxonomy" id="9669"/>
    <lineage>
        <taxon>Eukaryota</taxon>
        <taxon>Metazoa</taxon>
        <taxon>Chordata</taxon>
        <taxon>Craniata</taxon>
        <taxon>Vertebrata</taxon>
        <taxon>Euteleostomi</taxon>
        <taxon>Mammalia</taxon>
        <taxon>Eutheria</taxon>
        <taxon>Laurasiatheria</taxon>
        <taxon>Carnivora</taxon>
        <taxon>Caniformia</taxon>
        <taxon>Musteloidea</taxon>
        <taxon>Mustelidae</taxon>
        <taxon>Mustelinae</taxon>
        <taxon>Mustela</taxon>
    </lineage>
</organism>
<feature type="region of interest" description="Disordered" evidence="1">
    <location>
        <begin position="267"/>
        <end position="287"/>
    </location>
</feature>
<protein>
    <submittedName>
        <fullName evidence="2">Uncharacterized protein</fullName>
    </submittedName>
</protein>
<name>M3Y4I6_MUSPF</name>
<dbReference type="InParanoid" id="M3Y4I6"/>
<proteinExistence type="predicted"/>
<feature type="compositionally biased region" description="Low complexity" evidence="1">
    <location>
        <begin position="225"/>
        <end position="239"/>
    </location>
</feature>
<reference evidence="2" key="1">
    <citation type="submission" date="2024-06" db="UniProtKB">
        <authorList>
            <consortium name="Ensembl"/>
        </authorList>
    </citation>
    <scope>IDENTIFICATION</scope>
</reference>
<sequence>MGTACQGAGAHKTGCRVSGPHLLEAPATRGLRRPRFWSPCCRLSWSHSSSGAPVRPPSEASAALHISPQQRAAPASALSGSLPRSYGHTCCGPDPFTSDNPTPWNPVPLSVLALSVPEPPRSASHTSPSPAKPSLPSHLGTLGPARTQNAGPLWPRGASWLSPTALPETHPTRPASKGPQSPGHLPADPEFWKVSGRCLGNASEERSPWALRLGVELRRGGGPRSSGSRVPSLPAARPAGPPGLLCRGWISPGLSELHGHQGEAALGYHRPGEHRRPNKHWKGSSTDSLLAAGNNYKVDKSTLSTQEIPLPASSVRKHC</sequence>
<evidence type="ECO:0000313" key="2">
    <source>
        <dbReference type="Ensembl" id="ENSMPUP00000006237.1"/>
    </source>
</evidence>
<accession>M3Y4I6</accession>
<dbReference type="AlphaFoldDB" id="M3Y4I6"/>
<feature type="region of interest" description="Disordered" evidence="1">
    <location>
        <begin position="117"/>
        <end position="189"/>
    </location>
</feature>